<evidence type="ECO:0000259" key="7">
    <source>
        <dbReference type="Pfam" id="PF00916"/>
    </source>
</evidence>
<feature type="transmembrane region" description="Helical" evidence="6">
    <location>
        <begin position="99"/>
        <end position="117"/>
    </location>
</feature>
<feature type="region of interest" description="Disordered" evidence="5">
    <location>
        <begin position="1"/>
        <end position="33"/>
    </location>
</feature>
<name>A0A5C6AVX2_9BACT</name>
<evidence type="ECO:0000256" key="2">
    <source>
        <dbReference type="ARBA" id="ARBA00022692"/>
    </source>
</evidence>
<organism evidence="8 9">
    <name type="scientific">Neorhodopirellula pilleata</name>
    <dbReference type="NCBI Taxonomy" id="2714738"/>
    <lineage>
        <taxon>Bacteria</taxon>
        <taxon>Pseudomonadati</taxon>
        <taxon>Planctomycetota</taxon>
        <taxon>Planctomycetia</taxon>
        <taxon>Pirellulales</taxon>
        <taxon>Pirellulaceae</taxon>
        <taxon>Neorhodopirellula</taxon>
    </lineage>
</organism>
<dbReference type="InterPro" id="IPR001902">
    <property type="entry name" value="SLC26A/SulP_fam"/>
</dbReference>
<evidence type="ECO:0000313" key="9">
    <source>
        <dbReference type="Proteomes" id="UP000316213"/>
    </source>
</evidence>
<dbReference type="InterPro" id="IPR011547">
    <property type="entry name" value="SLC26A/SulP_dom"/>
</dbReference>
<feature type="transmembrane region" description="Helical" evidence="6">
    <location>
        <begin position="437"/>
        <end position="460"/>
    </location>
</feature>
<keyword evidence="2 6" id="KW-0812">Transmembrane</keyword>
<feature type="transmembrane region" description="Helical" evidence="6">
    <location>
        <begin position="344"/>
        <end position="364"/>
    </location>
</feature>
<keyword evidence="3 6" id="KW-1133">Transmembrane helix</keyword>
<feature type="transmembrane region" description="Helical" evidence="6">
    <location>
        <begin position="239"/>
        <end position="256"/>
    </location>
</feature>
<dbReference type="PANTHER" id="PTHR11814">
    <property type="entry name" value="SULFATE TRANSPORTER"/>
    <property type="match status" value="1"/>
</dbReference>
<dbReference type="Proteomes" id="UP000316213">
    <property type="component" value="Unassembled WGS sequence"/>
</dbReference>
<dbReference type="GO" id="GO:0016020">
    <property type="term" value="C:membrane"/>
    <property type="evidence" value="ECO:0007669"/>
    <property type="project" value="UniProtKB-SubCell"/>
</dbReference>
<evidence type="ECO:0000256" key="5">
    <source>
        <dbReference type="SAM" id="MobiDB-lite"/>
    </source>
</evidence>
<feature type="transmembrane region" description="Helical" evidence="6">
    <location>
        <begin position="306"/>
        <end position="323"/>
    </location>
</feature>
<keyword evidence="9" id="KW-1185">Reference proteome</keyword>
<feature type="transmembrane region" description="Helical" evidence="6">
    <location>
        <begin position="48"/>
        <end position="67"/>
    </location>
</feature>
<dbReference type="GO" id="GO:0055085">
    <property type="term" value="P:transmembrane transport"/>
    <property type="evidence" value="ECO:0007669"/>
    <property type="project" value="InterPro"/>
</dbReference>
<comment type="subcellular location">
    <subcellularLocation>
        <location evidence="1">Membrane</location>
        <topology evidence="1">Multi-pass membrane protein</topology>
    </subcellularLocation>
</comment>
<evidence type="ECO:0000313" key="8">
    <source>
        <dbReference type="EMBL" id="TWU03216.1"/>
    </source>
</evidence>
<evidence type="ECO:0000256" key="4">
    <source>
        <dbReference type="ARBA" id="ARBA00023136"/>
    </source>
</evidence>
<protein>
    <submittedName>
        <fullName evidence="8">C4-dicarboxylic acid transporter DauA</fullName>
    </submittedName>
</protein>
<evidence type="ECO:0000256" key="1">
    <source>
        <dbReference type="ARBA" id="ARBA00004141"/>
    </source>
</evidence>
<sequence length="581" mass="62638">MTPHSNQASESASSSHSDHPLEPTLGHSPAEPPRGNLAGFSRYFKYDLVAGGLVFLIALPLCLGISLASGFPAIAGVFTAIVGSILTTFISNSELTIKGPAAGMIVIVLGAVTSFGYTGGVDPVADSRAYQMALAVGVVAGLCQVAFGMYRAGVLGDFFPTSAVHGMLAAIGLIIMVKQLPVAVGQSAKGEPLEIIRELPHLMMSANPQIAIIGGVSLFILFAMAFWKAHSKNRLVASLPAPLLVLLVAIPLGMALDLTHEHTYTMFDHEYAMGEQFLVSVPYNLLGAMAHPDFTVFMDPVLLPTALKWVVMFALIGSLESLLSAKAVDMLDPYRRKTNLNRDLVAVGFANLVVSFIGGLPMISEIVRSKANIDNQAKTRFADMWHGLFLLGFVAFLPALIHRIPLASLAAMLVFTGFRLASPSEFLHVYRVGKEQLVIFVTTIVAVLATDLLIGIGIGIATKFAIHCYNGVSPRSWFVPDLDIHQDSPDHVSVRASQSAVFSNWISFRRQLVNASLTHGMNCTLDFTNTHLVDHSVMENLHELQDEFHRGGLKLDVIGLENHKSLSDHPMATRKLAESLI</sequence>
<feature type="transmembrane region" description="Helical" evidence="6">
    <location>
        <begin position="157"/>
        <end position="177"/>
    </location>
</feature>
<dbReference type="Pfam" id="PF00916">
    <property type="entry name" value="Sulfate_transp"/>
    <property type="match status" value="1"/>
</dbReference>
<dbReference type="OrthoDB" id="9769739at2"/>
<feature type="transmembrane region" description="Helical" evidence="6">
    <location>
        <begin position="209"/>
        <end position="227"/>
    </location>
</feature>
<dbReference type="RefSeq" id="WP_146575782.1">
    <property type="nucleotide sequence ID" value="NZ_SJPM01000001.1"/>
</dbReference>
<feature type="transmembrane region" description="Helical" evidence="6">
    <location>
        <begin position="384"/>
        <end position="416"/>
    </location>
</feature>
<feature type="domain" description="SLC26A/SulP transporter" evidence="7">
    <location>
        <begin position="44"/>
        <end position="443"/>
    </location>
</feature>
<dbReference type="EMBL" id="SJPM01000001">
    <property type="protein sequence ID" value="TWU03216.1"/>
    <property type="molecule type" value="Genomic_DNA"/>
</dbReference>
<feature type="transmembrane region" description="Helical" evidence="6">
    <location>
        <begin position="73"/>
        <end position="92"/>
    </location>
</feature>
<comment type="caution">
    <text evidence="8">The sequence shown here is derived from an EMBL/GenBank/DDBJ whole genome shotgun (WGS) entry which is preliminary data.</text>
</comment>
<evidence type="ECO:0000256" key="6">
    <source>
        <dbReference type="SAM" id="Phobius"/>
    </source>
</evidence>
<feature type="transmembrane region" description="Helical" evidence="6">
    <location>
        <begin position="129"/>
        <end position="150"/>
    </location>
</feature>
<accession>A0A5C6AVX2</accession>
<gene>
    <name evidence="8" type="primary">dauA</name>
    <name evidence="8" type="ORF">Pla100_01340</name>
</gene>
<proteinExistence type="predicted"/>
<dbReference type="AlphaFoldDB" id="A0A5C6AVX2"/>
<reference evidence="8 9" key="1">
    <citation type="submission" date="2019-02" db="EMBL/GenBank/DDBJ databases">
        <title>Deep-cultivation of Planctomycetes and their phenomic and genomic characterization uncovers novel biology.</title>
        <authorList>
            <person name="Wiegand S."/>
            <person name="Jogler M."/>
            <person name="Boedeker C."/>
            <person name="Pinto D."/>
            <person name="Vollmers J."/>
            <person name="Rivas-Marin E."/>
            <person name="Kohn T."/>
            <person name="Peeters S.H."/>
            <person name="Heuer A."/>
            <person name="Rast P."/>
            <person name="Oberbeckmann S."/>
            <person name="Bunk B."/>
            <person name="Jeske O."/>
            <person name="Meyerdierks A."/>
            <person name="Storesund J.E."/>
            <person name="Kallscheuer N."/>
            <person name="Luecker S."/>
            <person name="Lage O.M."/>
            <person name="Pohl T."/>
            <person name="Merkel B.J."/>
            <person name="Hornburger P."/>
            <person name="Mueller R.-W."/>
            <person name="Bruemmer F."/>
            <person name="Labrenz M."/>
            <person name="Spormann A.M."/>
            <person name="Op Den Camp H."/>
            <person name="Overmann J."/>
            <person name="Amann R."/>
            <person name="Jetten M.S.M."/>
            <person name="Mascher T."/>
            <person name="Medema M.H."/>
            <person name="Devos D.P."/>
            <person name="Kaster A.-K."/>
            <person name="Ovreas L."/>
            <person name="Rohde M."/>
            <person name="Galperin M.Y."/>
            <person name="Jogler C."/>
        </authorList>
    </citation>
    <scope>NUCLEOTIDE SEQUENCE [LARGE SCALE GENOMIC DNA]</scope>
    <source>
        <strain evidence="8 9">Pla100</strain>
    </source>
</reference>
<keyword evidence="4 6" id="KW-0472">Membrane</keyword>
<evidence type="ECO:0000256" key="3">
    <source>
        <dbReference type="ARBA" id="ARBA00022989"/>
    </source>
</evidence>
<feature type="compositionally biased region" description="Low complexity" evidence="5">
    <location>
        <begin position="1"/>
        <end position="15"/>
    </location>
</feature>